<evidence type="ECO:0000313" key="2">
    <source>
        <dbReference type="Proteomes" id="UP001342631"/>
    </source>
</evidence>
<evidence type="ECO:0000313" key="1">
    <source>
        <dbReference type="EMBL" id="GMU06934.1"/>
    </source>
</evidence>
<proteinExistence type="predicted"/>
<dbReference type="EMBL" id="BTTX01000003">
    <property type="protein sequence ID" value="GMU06934.1"/>
    <property type="molecule type" value="Genomic_DNA"/>
</dbReference>
<accession>A0ABQ6QSE0</accession>
<dbReference type="Proteomes" id="UP001342631">
    <property type="component" value="Unassembled WGS sequence"/>
</dbReference>
<keyword evidence="2" id="KW-1185">Reference proteome</keyword>
<evidence type="ECO:0008006" key="3">
    <source>
        <dbReference type="Google" id="ProtNLM"/>
    </source>
</evidence>
<gene>
    <name evidence="1" type="ORF">ASNO1_31870</name>
</gene>
<organism evidence="1 2">
    <name type="scientific">Corallococcus caeni</name>
    <dbReference type="NCBI Taxonomy" id="3082388"/>
    <lineage>
        <taxon>Bacteria</taxon>
        <taxon>Pseudomonadati</taxon>
        <taxon>Myxococcota</taxon>
        <taxon>Myxococcia</taxon>
        <taxon>Myxococcales</taxon>
        <taxon>Cystobacterineae</taxon>
        <taxon>Myxococcaceae</taxon>
        <taxon>Corallococcus</taxon>
    </lineage>
</organism>
<protein>
    <recommendedName>
        <fullName evidence="3">LysM domain-containing protein</fullName>
    </recommendedName>
</protein>
<sequence>MPGAHLVNELDGLSSLWLIAKHYRVQLAALEERNSLIMGRFPPGHPRRGWLKVGDKVNLPLMQEEPRTARQSKQSKNTLLDDDKWRAFFFVVVDETTSSGKVVRKVLEFPGPSQAQYALANPEIFGMQPPNPNASFSLGEHALGHNQSKFLSASTRRGGAPNIAGRPTYIDIKKATKAGVKFHSTEAILEDLARLEKAHPDWRLRIDKLRKAIAMEGEVLLEGSIPASAITRTHHAMTAARSLKAIQVIGLAFTVYDVGKATVKSVKQGSIKPITAEGIRQVGGWAAAVAGMKAGAVTGAALGVETGPGAILTGFAGALIVGTAGYFGADWVADFIDEN</sequence>
<reference evidence="1 2" key="1">
    <citation type="journal article" date="2024" name="Arch. Microbiol.">
        <title>Corallococcus caeni sp. nov., a novel myxobacterium isolated from activated sludge.</title>
        <authorList>
            <person name="Tomita S."/>
            <person name="Nakai R."/>
            <person name="Kuroda K."/>
            <person name="Kurashita H."/>
            <person name="Hatamoto M."/>
            <person name="Yamaguchi T."/>
            <person name="Narihiro T."/>
        </authorList>
    </citation>
    <scope>NUCLEOTIDE SEQUENCE [LARGE SCALE GENOMIC DNA]</scope>
    <source>
        <strain evidence="1 2">NO1</strain>
    </source>
</reference>
<dbReference type="RefSeq" id="WP_338277737.1">
    <property type="nucleotide sequence ID" value="NZ_BTTX01000003.1"/>
</dbReference>
<comment type="caution">
    <text evidence="1">The sequence shown here is derived from an EMBL/GenBank/DDBJ whole genome shotgun (WGS) entry which is preliminary data.</text>
</comment>
<name>A0ABQ6QSE0_9BACT</name>